<dbReference type="AlphaFoldDB" id="A0AAD7H4X9"/>
<evidence type="ECO:0000313" key="2">
    <source>
        <dbReference type="EMBL" id="KAJ7711976.1"/>
    </source>
</evidence>
<gene>
    <name evidence="2" type="ORF">B0H16DRAFT_1744594</name>
</gene>
<accession>A0AAD7H4X9</accession>
<organism evidence="2 3">
    <name type="scientific">Mycena metata</name>
    <dbReference type="NCBI Taxonomy" id="1033252"/>
    <lineage>
        <taxon>Eukaryota</taxon>
        <taxon>Fungi</taxon>
        <taxon>Dikarya</taxon>
        <taxon>Basidiomycota</taxon>
        <taxon>Agaricomycotina</taxon>
        <taxon>Agaricomycetes</taxon>
        <taxon>Agaricomycetidae</taxon>
        <taxon>Agaricales</taxon>
        <taxon>Marasmiineae</taxon>
        <taxon>Mycenaceae</taxon>
        <taxon>Mycena</taxon>
    </lineage>
</organism>
<comment type="caution">
    <text evidence="2">The sequence shown here is derived from an EMBL/GenBank/DDBJ whole genome shotgun (WGS) entry which is preliminary data.</text>
</comment>
<evidence type="ECO:0000256" key="1">
    <source>
        <dbReference type="SAM" id="MobiDB-lite"/>
    </source>
</evidence>
<feature type="compositionally biased region" description="Polar residues" evidence="1">
    <location>
        <begin position="442"/>
        <end position="454"/>
    </location>
</feature>
<feature type="compositionally biased region" description="Basic and acidic residues" evidence="1">
    <location>
        <begin position="88"/>
        <end position="97"/>
    </location>
</feature>
<sequence length="460" mass="50005">MADPSNTPPGSSPAPPSVPPPPDTEPPLLPPDAEMPLVAPEGADGVPAPPILDDVPPGLDFDDMLAMPPALVQSRKGKGTRTRRRKGQDKDAPGKESWVHGTKLAFFEHRKAEYLVVAEKSANGDKAPVGAFYTKMARLYALKYGYHLKDDQDLAVDVEDPPDEAANVVVNEKEEPGDEPRAVLHNHLRARIGEWYRRKYGGLLKTDKAAFTELFTGVLDGAPPKPQRGQLLHCYSRHFFEARVKDRFEERYAGLKKCAQYTGEAVPKAIAVQNAVTREMWDEETPAMQNEVKLLWEAEYQRALKGWEASLADSPTRTPTEFAATLDNGAYYIQPFADAIAERFGMVVSVLLCGPIGKQQGVVGMQSVHSGTTLGVAPMKWPEWDKARFKEVETRMVEFGRECFTEQQCRARAVGVAPTAGSAPRAEGSSSRGPGTAGGDIASTSTGGRNNSANDHGGTV</sequence>
<feature type="region of interest" description="Disordered" evidence="1">
    <location>
        <begin position="416"/>
        <end position="460"/>
    </location>
</feature>
<feature type="region of interest" description="Disordered" evidence="1">
    <location>
        <begin position="1"/>
        <end position="97"/>
    </location>
</feature>
<keyword evidence="3" id="KW-1185">Reference proteome</keyword>
<dbReference type="Proteomes" id="UP001215598">
    <property type="component" value="Unassembled WGS sequence"/>
</dbReference>
<protein>
    <submittedName>
        <fullName evidence="2">Uncharacterized protein</fullName>
    </submittedName>
</protein>
<name>A0AAD7H4X9_9AGAR</name>
<proteinExistence type="predicted"/>
<feature type="compositionally biased region" description="Pro residues" evidence="1">
    <location>
        <begin position="1"/>
        <end position="30"/>
    </location>
</feature>
<dbReference type="EMBL" id="JARKIB010000379">
    <property type="protein sequence ID" value="KAJ7711976.1"/>
    <property type="molecule type" value="Genomic_DNA"/>
</dbReference>
<feature type="compositionally biased region" description="Basic residues" evidence="1">
    <location>
        <begin position="75"/>
        <end position="87"/>
    </location>
</feature>
<evidence type="ECO:0000313" key="3">
    <source>
        <dbReference type="Proteomes" id="UP001215598"/>
    </source>
</evidence>
<reference evidence="2" key="1">
    <citation type="submission" date="2023-03" db="EMBL/GenBank/DDBJ databases">
        <title>Massive genome expansion in bonnet fungi (Mycena s.s.) driven by repeated elements and novel gene families across ecological guilds.</title>
        <authorList>
            <consortium name="Lawrence Berkeley National Laboratory"/>
            <person name="Harder C.B."/>
            <person name="Miyauchi S."/>
            <person name="Viragh M."/>
            <person name="Kuo A."/>
            <person name="Thoen E."/>
            <person name="Andreopoulos B."/>
            <person name="Lu D."/>
            <person name="Skrede I."/>
            <person name="Drula E."/>
            <person name="Henrissat B."/>
            <person name="Morin E."/>
            <person name="Kohler A."/>
            <person name="Barry K."/>
            <person name="LaButti K."/>
            <person name="Morin E."/>
            <person name="Salamov A."/>
            <person name="Lipzen A."/>
            <person name="Mereny Z."/>
            <person name="Hegedus B."/>
            <person name="Baldrian P."/>
            <person name="Stursova M."/>
            <person name="Weitz H."/>
            <person name="Taylor A."/>
            <person name="Grigoriev I.V."/>
            <person name="Nagy L.G."/>
            <person name="Martin F."/>
            <person name="Kauserud H."/>
        </authorList>
    </citation>
    <scope>NUCLEOTIDE SEQUENCE</scope>
    <source>
        <strain evidence="2">CBHHK182m</strain>
    </source>
</reference>